<proteinExistence type="predicted"/>
<feature type="compositionally biased region" description="Acidic residues" evidence="1">
    <location>
        <begin position="182"/>
        <end position="194"/>
    </location>
</feature>
<sequence>MVKGEKDKESYADKFTDYMLHDDVDDSGNRIELEIHKENLKVIDDDDENEEEKKDDEMCSLENRTEKMQTQIPITPRSSRINLSSNKHIIQELTDTISVSTATKSKYPHKKIRISNKYVHLPGALRRMCRCQGYIIRDMERKVKRHKTSKSSKSARGSSSKQSSKESITYVTKQQHQQQEWDAYEEETVTDEDEVIPKDETPELII</sequence>
<protein>
    <submittedName>
        <fullName evidence="2">Uncharacterized protein</fullName>
    </submittedName>
</protein>
<feature type="compositionally biased region" description="Low complexity" evidence="1">
    <location>
        <begin position="151"/>
        <end position="167"/>
    </location>
</feature>
<feature type="region of interest" description="Disordered" evidence="1">
    <location>
        <begin position="142"/>
        <end position="206"/>
    </location>
</feature>
<feature type="compositionally biased region" description="Basic and acidic residues" evidence="1">
    <location>
        <begin position="195"/>
        <end position="206"/>
    </location>
</feature>
<accession>A0A699GKC8</accession>
<gene>
    <name evidence="2" type="ORF">Tci_001720</name>
</gene>
<comment type="caution">
    <text evidence="2">The sequence shown here is derived from an EMBL/GenBank/DDBJ whole genome shotgun (WGS) entry which is preliminary data.</text>
</comment>
<name>A0A699GKC8_TANCI</name>
<dbReference type="EMBL" id="BKCJ010000095">
    <property type="protein sequence ID" value="GEU29742.1"/>
    <property type="molecule type" value="Genomic_DNA"/>
</dbReference>
<evidence type="ECO:0000313" key="2">
    <source>
        <dbReference type="EMBL" id="GEU29742.1"/>
    </source>
</evidence>
<reference evidence="2" key="1">
    <citation type="journal article" date="2019" name="Sci. Rep.">
        <title>Draft genome of Tanacetum cinerariifolium, the natural source of mosquito coil.</title>
        <authorList>
            <person name="Yamashiro T."/>
            <person name="Shiraishi A."/>
            <person name="Satake H."/>
            <person name="Nakayama K."/>
        </authorList>
    </citation>
    <scope>NUCLEOTIDE SEQUENCE</scope>
</reference>
<organism evidence="2">
    <name type="scientific">Tanacetum cinerariifolium</name>
    <name type="common">Dalmatian daisy</name>
    <name type="synonym">Chrysanthemum cinerariifolium</name>
    <dbReference type="NCBI Taxonomy" id="118510"/>
    <lineage>
        <taxon>Eukaryota</taxon>
        <taxon>Viridiplantae</taxon>
        <taxon>Streptophyta</taxon>
        <taxon>Embryophyta</taxon>
        <taxon>Tracheophyta</taxon>
        <taxon>Spermatophyta</taxon>
        <taxon>Magnoliopsida</taxon>
        <taxon>eudicotyledons</taxon>
        <taxon>Gunneridae</taxon>
        <taxon>Pentapetalae</taxon>
        <taxon>asterids</taxon>
        <taxon>campanulids</taxon>
        <taxon>Asterales</taxon>
        <taxon>Asteraceae</taxon>
        <taxon>Asteroideae</taxon>
        <taxon>Anthemideae</taxon>
        <taxon>Anthemidinae</taxon>
        <taxon>Tanacetum</taxon>
    </lineage>
</organism>
<feature type="compositionally biased region" description="Polar residues" evidence="1">
    <location>
        <begin position="169"/>
        <end position="180"/>
    </location>
</feature>
<dbReference type="AlphaFoldDB" id="A0A699GKC8"/>
<evidence type="ECO:0000256" key="1">
    <source>
        <dbReference type="SAM" id="MobiDB-lite"/>
    </source>
</evidence>